<reference evidence="1" key="1">
    <citation type="journal article" date="2015" name="Nature">
        <title>Complex archaea that bridge the gap between prokaryotes and eukaryotes.</title>
        <authorList>
            <person name="Spang A."/>
            <person name="Saw J.H."/>
            <person name="Jorgensen S.L."/>
            <person name="Zaremba-Niedzwiedzka K."/>
            <person name="Martijn J."/>
            <person name="Lind A.E."/>
            <person name="van Eijk R."/>
            <person name="Schleper C."/>
            <person name="Guy L."/>
            <person name="Ettema T.J."/>
        </authorList>
    </citation>
    <scope>NUCLEOTIDE SEQUENCE</scope>
</reference>
<dbReference type="EMBL" id="LAZR01008426">
    <property type="protein sequence ID" value="KKM78840.1"/>
    <property type="molecule type" value="Genomic_DNA"/>
</dbReference>
<sequence>MKNCTCPPNAWEYYCPEHGGESRVFVEAFNSLAQYIHNWAKRKGFWDQDNNDAAMIALVHSELSEALEAIRNGNPPDDKIPDFSGYEAELADCIIRIMDIANARGLKVAEAIIAKMAYNETRPRKHNKLF</sequence>
<evidence type="ECO:0000313" key="1">
    <source>
        <dbReference type="EMBL" id="KKM78840.1"/>
    </source>
</evidence>
<dbReference type="SUPFAM" id="SSF101386">
    <property type="entry name" value="all-alpha NTP pyrophosphatases"/>
    <property type="match status" value="1"/>
</dbReference>
<dbReference type="AlphaFoldDB" id="A0A0F9MPZ7"/>
<evidence type="ECO:0008006" key="2">
    <source>
        <dbReference type="Google" id="ProtNLM"/>
    </source>
</evidence>
<gene>
    <name evidence="1" type="ORF">LCGC14_1355890</name>
</gene>
<comment type="caution">
    <text evidence="1">The sequence shown here is derived from an EMBL/GenBank/DDBJ whole genome shotgun (WGS) entry which is preliminary data.</text>
</comment>
<dbReference type="Gene3D" id="1.10.287.1080">
    <property type="entry name" value="MazG-like"/>
    <property type="match status" value="1"/>
</dbReference>
<organism evidence="1">
    <name type="scientific">marine sediment metagenome</name>
    <dbReference type="NCBI Taxonomy" id="412755"/>
    <lineage>
        <taxon>unclassified sequences</taxon>
        <taxon>metagenomes</taxon>
        <taxon>ecological metagenomes</taxon>
    </lineage>
</organism>
<proteinExistence type="predicted"/>
<dbReference type="CDD" id="cd11542">
    <property type="entry name" value="NTP-PPase_u5"/>
    <property type="match status" value="1"/>
</dbReference>
<protein>
    <recommendedName>
        <fullName evidence="2">NTP pyrophosphohydrolase MazG putative catalytic core domain-containing protein</fullName>
    </recommendedName>
</protein>
<name>A0A0F9MPZ7_9ZZZZ</name>
<accession>A0A0F9MPZ7</accession>